<dbReference type="EMBL" id="JBEYBR010000091">
    <property type="protein sequence ID" value="MEU2125580.1"/>
    <property type="molecule type" value="Genomic_DNA"/>
</dbReference>
<dbReference type="Proteomes" id="UP001550535">
    <property type="component" value="Unassembled WGS sequence"/>
</dbReference>
<name>A0ABV2XI53_9NOCA</name>
<evidence type="ECO:0000313" key="2">
    <source>
        <dbReference type="EMBL" id="MEU2125580.1"/>
    </source>
</evidence>
<dbReference type="Pfam" id="PF13460">
    <property type="entry name" value="NAD_binding_10"/>
    <property type="match status" value="1"/>
</dbReference>
<organism evidence="2 3">
    <name type="scientific">Nocardia niwae</name>
    <dbReference type="NCBI Taxonomy" id="626084"/>
    <lineage>
        <taxon>Bacteria</taxon>
        <taxon>Bacillati</taxon>
        <taxon>Actinomycetota</taxon>
        <taxon>Actinomycetes</taxon>
        <taxon>Mycobacteriales</taxon>
        <taxon>Nocardiaceae</taxon>
        <taxon>Nocardia</taxon>
    </lineage>
</organism>
<dbReference type="PANTHER" id="PTHR43162:SF1">
    <property type="entry name" value="PRESTALK A DIFFERENTIATION PROTEIN A"/>
    <property type="match status" value="1"/>
</dbReference>
<evidence type="ECO:0000259" key="1">
    <source>
        <dbReference type="Pfam" id="PF13460"/>
    </source>
</evidence>
<dbReference type="InterPro" id="IPR036291">
    <property type="entry name" value="NAD(P)-bd_dom_sf"/>
</dbReference>
<accession>A0ABV2XI53</accession>
<reference evidence="2 3" key="1">
    <citation type="submission" date="2024-06" db="EMBL/GenBank/DDBJ databases">
        <title>The Natural Products Discovery Center: Release of the First 8490 Sequenced Strains for Exploring Actinobacteria Biosynthetic Diversity.</title>
        <authorList>
            <person name="Kalkreuter E."/>
            <person name="Kautsar S.A."/>
            <person name="Yang D."/>
            <person name="Bader C.D."/>
            <person name="Teijaro C.N."/>
            <person name="Fluegel L."/>
            <person name="Davis C.M."/>
            <person name="Simpson J.R."/>
            <person name="Lauterbach L."/>
            <person name="Steele A.D."/>
            <person name="Gui C."/>
            <person name="Meng S."/>
            <person name="Li G."/>
            <person name="Viehrig K."/>
            <person name="Ye F."/>
            <person name="Su P."/>
            <person name="Kiefer A.F."/>
            <person name="Nichols A."/>
            <person name="Cepeda A.J."/>
            <person name="Yan W."/>
            <person name="Fan B."/>
            <person name="Jiang Y."/>
            <person name="Adhikari A."/>
            <person name="Zheng C.-J."/>
            <person name="Schuster L."/>
            <person name="Cowan T.M."/>
            <person name="Smanski M.J."/>
            <person name="Chevrette M.G."/>
            <person name="De Carvalho L.P.S."/>
            <person name="Shen B."/>
        </authorList>
    </citation>
    <scope>NUCLEOTIDE SEQUENCE [LARGE SCALE GENOMIC DNA]</scope>
    <source>
        <strain evidence="2 3">NPDC019434</strain>
    </source>
</reference>
<dbReference type="RefSeq" id="WP_357993147.1">
    <property type="nucleotide sequence ID" value="NZ_JBEYBR010000091.1"/>
</dbReference>
<keyword evidence="3" id="KW-1185">Reference proteome</keyword>
<dbReference type="InterPro" id="IPR051604">
    <property type="entry name" value="Ergot_Alk_Oxidoreductase"/>
</dbReference>
<sequence>MTFLVTGARGRIGQAIITALHAADLPVRAASADPAALTVPAGVEVAEVRLDAPHTFGPALEGVTGVFLYPEPAGIDAFITTAQRAGVEHIVLLSSSAVLSPDAEDDPLASHNLAVERGLAASNLTTTVLRPDSFATNALGWAHLISNGMPVEHAYPDAAMAVIHPTDIADIAVAALTADELRGRTVTLTGPELLTFREQLAIVCDVLGREIPMVPITRAAAEQQMSRHMPPTFVGSLLDYWATATERPAPVAETTKSLLGTQARGFEQWVRENVGAFLPA</sequence>
<dbReference type="SUPFAM" id="SSF51735">
    <property type="entry name" value="NAD(P)-binding Rossmann-fold domains"/>
    <property type="match status" value="1"/>
</dbReference>
<evidence type="ECO:0000313" key="3">
    <source>
        <dbReference type="Proteomes" id="UP001550535"/>
    </source>
</evidence>
<proteinExistence type="predicted"/>
<dbReference type="PANTHER" id="PTHR43162">
    <property type="match status" value="1"/>
</dbReference>
<gene>
    <name evidence="2" type="ORF">ABZ507_27570</name>
</gene>
<dbReference type="Gene3D" id="3.40.50.720">
    <property type="entry name" value="NAD(P)-binding Rossmann-like Domain"/>
    <property type="match status" value="1"/>
</dbReference>
<comment type="caution">
    <text evidence="2">The sequence shown here is derived from an EMBL/GenBank/DDBJ whole genome shotgun (WGS) entry which is preliminary data.</text>
</comment>
<protein>
    <submittedName>
        <fullName evidence="2">NAD(P)H-binding protein</fullName>
    </submittedName>
</protein>
<feature type="domain" description="NAD(P)-binding" evidence="1">
    <location>
        <begin position="7"/>
        <end position="178"/>
    </location>
</feature>
<dbReference type="InterPro" id="IPR016040">
    <property type="entry name" value="NAD(P)-bd_dom"/>
</dbReference>